<protein>
    <submittedName>
        <fullName evidence="1">Addiction module antitoxin, RelB/DinJ family</fullName>
    </submittedName>
</protein>
<dbReference type="GO" id="GO:0006355">
    <property type="term" value="P:regulation of DNA-templated transcription"/>
    <property type="evidence" value="ECO:0007669"/>
    <property type="project" value="InterPro"/>
</dbReference>
<dbReference type="InterPro" id="IPR007337">
    <property type="entry name" value="RelB/DinJ"/>
</dbReference>
<dbReference type="Gene3D" id="1.10.1220.10">
    <property type="entry name" value="Met repressor-like"/>
    <property type="match status" value="1"/>
</dbReference>
<sequence length="98" mass="11007">MAVKERTTIALDPEVKREAADVLEQMGLSLSSFTEICLRQVVRDKGMPFTPSLRATRSDGYPVPPAHDAYRFERSKSTGNIVLPQDWDDPADDIYDHA</sequence>
<evidence type="ECO:0000313" key="2">
    <source>
        <dbReference type="Proteomes" id="UP000029078"/>
    </source>
</evidence>
<dbReference type="STRING" id="78346.BRUM_0183"/>
<dbReference type="Pfam" id="PF04221">
    <property type="entry name" value="RelB"/>
    <property type="match status" value="1"/>
</dbReference>
<accession>A0A087D4G8</accession>
<reference evidence="1 2" key="1">
    <citation type="submission" date="2014-03" db="EMBL/GenBank/DDBJ databases">
        <title>Genomics of Bifidobacteria.</title>
        <authorList>
            <person name="Ventura M."/>
            <person name="Milani C."/>
            <person name="Lugli G.A."/>
        </authorList>
    </citation>
    <scope>NUCLEOTIDE SEQUENCE [LARGE SCALE GENOMIC DNA]</scope>
    <source>
        <strain evidence="1 2">LMG 21811</strain>
    </source>
</reference>
<gene>
    <name evidence="1" type="ORF">BRUM_0183</name>
</gene>
<dbReference type="eggNOG" id="COG3077">
    <property type="taxonomic scope" value="Bacteria"/>
</dbReference>
<dbReference type="InterPro" id="IPR013321">
    <property type="entry name" value="Arc_rbn_hlx_hlx"/>
</dbReference>
<evidence type="ECO:0000313" key="1">
    <source>
        <dbReference type="EMBL" id="KFI90418.1"/>
    </source>
</evidence>
<keyword evidence="2" id="KW-1185">Reference proteome</keyword>
<dbReference type="EMBL" id="JGZL01000003">
    <property type="protein sequence ID" value="KFI90418.1"/>
    <property type="molecule type" value="Genomic_DNA"/>
</dbReference>
<dbReference type="Proteomes" id="UP000029078">
    <property type="component" value="Unassembled WGS sequence"/>
</dbReference>
<organism evidence="1 2">
    <name type="scientific">Bifidobacterium ruminantium</name>
    <dbReference type="NCBI Taxonomy" id="78346"/>
    <lineage>
        <taxon>Bacteria</taxon>
        <taxon>Bacillati</taxon>
        <taxon>Actinomycetota</taxon>
        <taxon>Actinomycetes</taxon>
        <taxon>Bifidobacteriales</taxon>
        <taxon>Bifidobacteriaceae</taxon>
        <taxon>Bifidobacterium</taxon>
    </lineage>
</organism>
<dbReference type="RefSeq" id="WP_014485575.1">
    <property type="nucleotide sequence ID" value="NZ_CALLHR010000216.1"/>
</dbReference>
<dbReference type="AlphaFoldDB" id="A0A087D4G8"/>
<name>A0A087D4G8_BIFRU</name>
<proteinExistence type="predicted"/>
<comment type="caution">
    <text evidence="1">The sequence shown here is derived from an EMBL/GenBank/DDBJ whole genome shotgun (WGS) entry which is preliminary data.</text>
</comment>